<dbReference type="EMBL" id="CP014674">
    <property type="protein sequence ID" value="AOX16684.1"/>
    <property type="molecule type" value="Genomic_DNA"/>
</dbReference>
<keyword evidence="1" id="KW-0808">Transferase</keyword>
<dbReference type="InterPro" id="IPR000182">
    <property type="entry name" value="GNAT_dom"/>
</dbReference>
<evidence type="ECO:0000313" key="2">
    <source>
        <dbReference type="EMBL" id="AOX16684.1"/>
    </source>
</evidence>
<name>A0A1D8USR4_9PROT</name>
<dbReference type="Proteomes" id="UP000179145">
    <property type="component" value="Chromosome"/>
</dbReference>
<dbReference type="Gene3D" id="3.40.50.150">
    <property type="entry name" value="Vaccinia Virus protein VP39"/>
    <property type="match status" value="1"/>
</dbReference>
<organism evidence="2 3">
    <name type="scientific">Kozakia baliensis</name>
    <dbReference type="NCBI Taxonomy" id="153496"/>
    <lineage>
        <taxon>Bacteria</taxon>
        <taxon>Pseudomonadati</taxon>
        <taxon>Pseudomonadota</taxon>
        <taxon>Alphaproteobacteria</taxon>
        <taxon>Acetobacterales</taxon>
        <taxon>Acetobacteraceae</taxon>
        <taxon>Kozakia</taxon>
    </lineage>
</organism>
<sequence>MADREIEFQRIQHVDVTPAQLQECSQLFSDQYGYWSATAEPAHLRNQPIKLSPEKINSYFAGGDGWLATARVSDELIGYAIAVRINLSAGGVSWVTQFVVHKNYQNQLVGSQILKSIWGDSQDFAWGIASANPFAIRALEKATRRRCSPTHMLKHPTAINAIVSKIPYLDGMERHLDQFRSTVDTKFDQDLSQVESKKEIAAKNNIWTMGNISKGEEWLAITFNNQSQIEWTDKEFEAFTKMASNIVQQAYDRMSEQNPQQNHPWASPEKAKTEVTFLAEAMPLPAGCSIVDFGCGSGRHANALAALGYQITGIDFSPSAIRRAKSEATGNTEFLQGDCRDVKLERKFDAGICLYDVIGSFSDDASNQRILNNLTQQLKPGAPLAFSVMSYDYIENRATNKVGNGNVREKLNSIKASNIMQESGEIFNPDYILLDTRNKVVYRREIFDNEKNFRMEEIVRDRRYTFNDLRKMCKSAGLTVLAIGYIRAGAFQMINDSVEEATKEILVLAKKELV</sequence>
<dbReference type="KEGG" id="kba:A0U89_05575"/>
<dbReference type="InterPro" id="IPR041698">
    <property type="entry name" value="Methyltransf_25"/>
</dbReference>
<dbReference type="InterPro" id="IPR016181">
    <property type="entry name" value="Acyl_CoA_acyltransferase"/>
</dbReference>
<reference evidence="2 3" key="1">
    <citation type="journal article" date="2016" name="Microb. Cell Fact.">
        <title>Dissection of exopolysaccharide biosynthesis in Kozakia baliensis.</title>
        <authorList>
            <person name="Brandt J.U."/>
            <person name="Jakob F."/>
            <person name="Behr J."/>
            <person name="Geissler A.J."/>
            <person name="Vogel R.F."/>
        </authorList>
    </citation>
    <scope>NUCLEOTIDE SEQUENCE [LARGE SCALE GENOMIC DNA]</scope>
    <source>
        <strain evidence="2 3">DSM 14400</strain>
    </source>
</reference>
<dbReference type="Pfam" id="PF13649">
    <property type="entry name" value="Methyltransf_25"/>
    <property type="match status" value="1"/>
</dbReference>
<dbReference type="Gene3D" id="2.20.25.110">
    <property type="entry name" value="S-adenosyl-L-methionine-dependent methyltransferases"/>
    <property type="match status" value="1"/>
</dbReference>
<dbReference type="SUPFAM" id="SSF53335">
    <property type="entry name" value="S-adenosyl-L-methionine-dependent methyltransferases"/>
    <property type="match status" value="1"/>
</dbReference>
<dbReference type="CDD" id="cd02440">
    <property type="entry name" value="AdoMet_MTases"/>
    <property type="match status" value="1"/>
</dbReference>
<dbReference type="PROSITE" id="PS51186">
    <property type="entry name" value="GNAT"/>
    <property type="match status" value="1"/>
</dbReference>
<dbReference type="CDD" id="cd04301">
    <property type="entry name" value="NAT_SF"/>
    <property type="match status" value="1"/>
</dbReference>
<proteinExistence type="predicted"/>
<keyword evidence="3" id="KW-1185">Reference proteome</keyword>
<dbReference type="PANTHER" id="PTHR43861">
    <property type="entry name" value="TRANS-ACONITATE 2-METHYLTRANSFERASE-RELATED"/>
    <property type="match status" value="1"/>
</dbReference>
<dbReference type="STRING" id="153496.A0U89_05575"/>
<dbReference type="RefSeq" id="WP_070402415.1">
    <property type="nucleotide sequence ID" value="NZ_BJVW01000010.1"/>
</dbReference>
<evidence type="ECO:0000256" key="1">
    <source>
        <dbReference type="ARBA" id="ARBA00022679"/>
    </source>
</evidence>
<dbReference type="Gene3D" id="3.40.630.30">
    <property type="match status" value="1"/>
</dbReference>
<gene>
    <name evidence="2" type="ORF">A0U89_05575</name>
</gene>
<dbReference type="Pfam" id="PF00583">
    <property type="entry name" value="Acetyltransf_1"/>
    <property type="match status" value="1"/>
</dbReference>
<accession>A0A1D8USR4</accession>
<evidence type="ECO:0000313" key="3">
    <source>
        <dbReference type="Proteomes" id="UP000179145"/>
    </source>
</evidence>
<protein>
    <submittedName>
        <fullName evidence="2">Uncharacterized protein</fullName>
    </submittedName>
</protein>
<dbReference type="OrthoDB" id="9787738at2"/>
<dbReference type="GO" id="GO:0016747">
    <property type="term" value="F:acyltransferase activity, transferring groups other than amino-acyl groups"/>
    <property type="evidence" value="ECO:0007669"/>
    <property type="project" value="InterPro"/>
</dbReference>
<dbReference type="InterPro" id="IPR029063">
    <property type="entry name" value="SAM-dependent_MTases_sf"/>
</dbReference>
<dbReference type="SUPFAM" id="SSF55729">
    <property type="entry name" value="Acyl-CoA N-acyltransferases (Nat)"/>
    <property type="match status" value="1"/>
</dbReference>
<dbReference type="AlphaFoldDB" id="A0A1D8USR4"/>